<evidence type="ECO:0000259" key="8">
    <source>
        <dbReference type="Pfam" id="PF02687"/>
    </source>
</evidence>
<feature type="transmembrane region" description="Helical" evidence="7">
    <location>
        <begin position="408"/>
        <end position="429"/>
    </location>
</feature>
<feature type="transmembrane region" description="Helical" evidence="7">
    <location>
        <begin position="864"/>
        <end position="886"/>
    </location>
</feature>
<proteinExistence type="inferred from homology"/>
<dbReference type="PANTHER" id="PTHR30572:SF4">
    <property type="entry name" value="ABC TRANSPORTER PERMEASE YTRF"/>
    <property type="match status" value="1"/>
</dbReference>
<reference evidence="9" key="1">
    <citation type="submission" date="2022-06" db="EMBL/GenBank/DDBJ databases">
        <title>Ornithinimicrobium JY.X270.</title>
        <authorList>
            <person name="Huang Y."/>
        </authorList>
    </citation>
    <scope>NUCLEOTIDE SEQUENCE</scope>
    <source>
        <strain evidence="9">JY.X270</strain>
    </source>
</reference>
<evidence type="ECO:0000313" key="10">
    <source>
        <dbReference type="Proteomes" id="UP001056535"/>
    </source>
</evidence>
<dbReference type="EMBL" id="CP099490">
    <property type="protein sequence ID" value="USQ76506.1"/>
    <property type="molecule type" value="Genomic_DNA"/>
</dbReference>
<protein>
    <submittedName>
        <fullName evidence="9">ABC transporter permease</fullName>
    </submittedName>
</protein>
<dbReference type="RefSeq" id="WP_252621210.1">
    <property type="nucleotide sequence ID" value="NZ_CP099490.1"/>
</dbReference>
<dbReference type="InterPro" id="IPR003838">
    <property type="entry name" value="ABC3_permease_C"/>
</dbReference>
<evidence type="ECO:0000256" key="3">
    <source>
        <dbReference type="ARBA" id="ARBA00022692"/>
    </source>
</evidence>
<feature type="transmembrane region" description="Helical" evidence="7">
    <location>
        <begin position="537"/>
        <end position="562"/>
    </location>
</feature>
<name>A0ABY4YJ00_9MICO</name>
<feature type="transmembrane region" description="Helical" evidence="7">
    <location>
        <begin position="361"/>
        <end position="384"/>
    </location>
</feature>
<gene>
    <name evidence="9" type="ORF">NF557_00795</name>
</gene>
<organism evidence="9 10">
    <name type="scientific">Ornithinimicrobium cryptoxanthini</name>
    <dbReference type="NCBI Taxonomy" id="2934161"/>
    <lineage>
        <taxon>Bacteria</taxon>
        <taxon>Bacillati</taxon>
        <taxon>Actinomycetota</taxon>
        <taxon>Actinomycetes</taxon>
        <taxon>Micrococcales</taxon>
        <taxon>Ornithinimicrobiaceae</taxon>
        <taxon>Ornithinimicrobium</taxon>
    </lineage>
</organism>
<feature type="transmembrane region" description="Helical" evidence="7">
    <location>
        <begin position="441"/>
        <end position="459"/>
    </location>
</feature>
<feature type="transmembrane region" description="Helical" evidence="7">
    <location>
        <begin position="582"/>
        <end position="604"/>
    </location>
</feature>
<keyword evidence="2" id="KW-1003">Cell membrane</keyword>
<evidence type="ECO:0000256" key="2">
    <source>
        <dbReference type="ARBA" id="ARBA00022475"/>
    </source>
</evidence>
<evidence type="ECO:0000256" key="6">
    <source>
        <dbReference type="ARBA" id="ARBA00038076"/>
    </source>
</evidence>
<accession>A0ABY4YJ00</accession>
<keyword evidence="4 7" id="KW-1133">Transmembrane helix</keyword>
<keyword evidence="10" id="KW-1185">Reference proteome</keyword>
<comment type="similarity">
    <text evidence="6">Belongs to the ABC-4 integral membrane protein family.</text>
</comment>
<evidence type="ECO:0000256" key="1">
    <source>
        <dbReference type="ARBA" id="ARBA00004651"/>
    </source>
</evidence>
<keyword evidence="3 7" id="KW-0812">Transmembrane</keyword>
<dbReference type="Proteomes" id="UP001056535">
    <property type="component" value="Chromosome"/>
</dbReference>
<evidence type="ECO:0000256" key="7">
    <source>
        <dbReference type="SAM" id="Phobius"/>
    </source>
</evidence>
<evidence type="ECO:0000256" key="4">
    <source>
        <dbReference type="ARBA" id="ARBA00022989"/>
    </source>
</evidence>
<sequence>MSRHAQTRLPSRVGIALRGLVADPWPSLLLALLVALVACATTLWPRYILDMNGRQLPYQVSALSAQQRDLSAVWAASIVPAPDQTYSSAEETWGSLLDGLEQTRQAQPEPLRSMMQPGQFFINLGGDEVSRRPPEGTEFAQVAIENRIDPLLPEHVDLVSGEWPEIVLNPSPQLPAEAIPEGTASGPVQVLLLDQAARELNLEAGEQFGLDEEDEFADYLITGTFTPKDPEDPRWEHMPNSISVGRLYSGDLGLTGLVTAYLPPASPGSTGPMTTNSMQLFYPLDAETVRGNEVDTVTAQLIALSSTQQDLRLPEDPADFDTQINSPGINLSQPPVRTTFSTEVLSTFEALSQQQRATASILAVVAAGPTGVALAVFALAARLITSRRQPTLALAAARGASRAQTRGVMALEGLLVGVPAAVVGHYAAGLINPGASGWGEWVWVALVGLAPAVLLATTTSTAGRSSRRDLRSRAVSRLRVLVEVIVLALAGVAVWRLFDRGLTGVTQTPTEEQSSGTASPAVAVDTGVDLLMAATPILLALAACVITLRLYPAPVHALMAFFRGRRGLTSFLGAARAVRDPAGGVIPALAVILGVSVAVLSTVLASTISTGTELGVWRSTGADVRLSGPQWSDDEVAALLEVEGVAAVASARPAANNLDLTTEDAVSRGLNVYIVDSNLPQVWADTPLAPLPDALFTSSGATPVLTGGGLEPGSETGTLEQLGPVEVVGHVDTLPGVRTRGEFLVVDRTRWEAAGGSTPRGDVVLVRADDPEQTDALATALQGAVPNALAETPRDKLEVFQEAPVTGTMLSLFIAAVIATTVLTVLAVLFVQLMGAAARTSLFAVLRTVGLSQRQARGLTTWELGPLVAMACAVGAALGLIVPWLLLRAIDLTGLTGGTEQPTLAVNWVVLGPVALGILTAVALAIAVSATMSGRADLTTQLRRGEER</sequence>
<dbReference type="InterPro" id="IPR050250">
    <property type="entry name" value="Macrolide_Exporter_MacB"/>
</dbReference>
<feature type="transmembrane region" description="Helical" evidence="7">
    <location>
        <begin position="480"/>
        <end position="498"/>
    </location>
</feature>
<feature type="domain" description="ABC3 transporter permease C-terminal" evidence="8">
    <location>
        <begin position="815"/>
        <end position="927"/>
    </location>
</feature>
<dbReference type="PANTHER" id="PTHR30572">
    <property type="entry name" value="MEMBRANE COMPONENT OF TRANSPORTER-RELATED"/>
    <property type="match status" value="1"/>
</dbReference>
<evidence type="ECO:0000256" key="5">
    <source>
        <dbReference type="ARBA" id="ARBA00023136"/>
    </source>
</evidence>
<dbReference type="Pfam" id="PF02687">
    <property type="entry name" value="FtsX"/>
    <property type="match status" value="1"/>
</dbReference>
<feature type="transmembrane region" description="Helical" evidence="7">
    <location>
        <begin position="809"/>
        <end position="831"/>
    </location>
</feature>
<comment type="subcellular location">
    <subcellularLocation>
        <location evidence="1">Cell membrane</location>
        <topology evidence="1">Multi-pass membrane protein</topology>
    </subcellularLocation>
</comment>
<keyword evidence="5 7" id="KW-0472">Membrane</keyword>
<feature type="transmembrane region" description="Helical" evidence="7">
    <location>
        <begin position="906"/>
        <end position="928"/>
    </location>
</feature>
<evidence type="ECO:0000313" key="9">
    <source>
        <dbReference type="EMBL" id="USQ76506.1"/>
    </source>
</evidence>